<accession>A0A7X9U5S8</accession>
<feature type="transmembrane region" description="Helical" evidence="6">
    <location>
        <begin position="109"/>
        <end position="127"/>
    </location>
</feature>
<proteinExistence type="predicted"/>
<keyword evidence="2" id="KW-1003">Cell membrane</keyword>
<dbReference type="GO" id="GO:0005886">
    <property type="term" value="C:plasma membrane"/>
    <property type="evidence" value="ECO:0007669"/>
    <property type="project" value="UniProtKB-SubCell"/>
</dbReference>
<feature type="transmembrane region" description="Helical" evidence="6">
    <location>
        <begin position="381"/>
        <end position="398"/>
    </location>
</feature>
<feature type="transmembrane region" description="Helical" evidence="6">
    <location>
        <begin position="139"/>
        <end position="162"/>
    </location>
</feature>
<feature type="transmembrane region" description="Helical" evidence="6">
    <location>
        <begin position="437"/>
        <end position="454"/>
    </location>
</feature>
<sequence>MQINKLLQFALGPVLGAFIGLITLPIISWYFTVEDVGRIAMLNVVIGLAPLILTAGLDQSYVREYSESDSKLELFNLCILPSLIVTFFSLGLITSQMSVSQFLFGIDNYLYSALVVLAIFFSVIKRYQVLELRMQQRGIAFSMTILLTKVTVPILLLLYYIFELTNSFKLLLIAYVASHAVVFLWLLPSTLSSIFKSKIKSFNISKIKKMFNFGFPVALGAAAFWGMTSLDKFFLRSYSGFEELAIFSMAVSFASIATVLQGVFSSVWSPLVYKWLKDEGDESCLQKVELVNQCIFFIAVLLFCLAGSFSWIIKYFIPDSYGDVSKLLLLCLLPPMIFTLSLISSVGLGIKRAAKLTLLSSIIALLTNVATNYYLVPLYDAKGAACATALSFLVFYIIKSELSKLIWLSMSVIKHYTILFAMTVLAVIFVFIDDENIYFINMLWLMGAVLWCFFNKKQIFLILKYVRKEKIA</sequence>
<feature type="transmembrane region" description="Helical" evidence="6">
    <location>
        <begin position="36"/>
        <end position="53"/>
    </location>
</feature>
<evidence type="ECO:0000256" key="5">
    <source>
        <dbReference type="ARBA" id="ARBA00023136"/>
    </source>
</evidence>
<dbReference type="Pfam" id="PF01943">
    <property type="entry name" value="Polysacc_synt"/>
    <property type="match status" value="1"/>
</dbReference>
<protein>
    <submittedName>
        <fullName evidence="7">Oligosaccharide flippase family protein</fullName>
    </submittedName>
</protein>
<dbReference type="PANTHER" id="PTHR30250:SF11">
    <property type="entry name" value="O-ANTIGEN TRANSPORTER-RELATED"/>
    <property type="match status" value="1"/>
</dbReference>
<name>A0A7X9U5S8_9GAMM</name>
<evidence type="ECO:0000313" key="8">
    <source>
        <dbReference type="Proteomes" id="UP000519126"/>
    </source>
</evidence>
<feature type="transmembrane region" description="Helical" evidence="6">
    <location>
        <begin position="168"/>
        <end position="189"/>
    </location>
</feature>
<dbReference type="Proteomes" id="UP000519126">
    <property type="component" value="Unassembled WGS sequence"/>
</dbReference>
<dbReference type="InterPro" id="IPR050833">
    <property type="entry name" value="Poly_Biosynth_Transport"/>
</dbReference>
<feature type="transmembrane region" description="Helical" evidence="6">
    <location>
        <begin position="356"/>
        <end position="375"/>
    </location>
</feature>
<evidence type="ECO:0000256" key="1">
    <source>
        <dbReference type="ARBA" id="ARBA00004651"/>
    </source>
</evidence>
<keyword evidence="4 6" id="KW-1133">Transmembrane helix</keyword>
<evidence type="ECO:0000256" key="4">
    <source>
        <dbReference type="ARBA" id="ARBA00022989"/>
    </source>
</evidence>
<dbReference type="AlphaFoldDB" id="A0A7X9U5S8"/>
<organism evidence="7 8">
    <name type="scientific">Pseudoalteromonas arctica</name>
    <dbReference type="NCBI Taxonomy" id="394751"/>
    <lineage>
        <taxon>Bacteria</taxon>
        <taxon>Pseudomonadati</taxon>
        <taxon>Pseudomonadota</taxon>
        <taxon>Gammaproteobacteria</taxon>
        <taxon>Alteromonadales</taxon>
        <taxon>Pseudoalteromonadaceae</taxon>
        <taxon>Pseudoalteromonas</taxon>
    </lineage>
</organism>
<evidence type="ECO:0000256" key="3">
    <source>
        <dbReference type="ARBA" id="ARBA00022692"/>
    </source>
</evidence>
<keyword evidence="3 6" id="KW-0812">Transmembrane</keyword>
<feature type="transmembrane region" description="Helical" evidence="6">
    <location>
        <begin position="247"/>
        <end position="273"/>
    </location>
</feature>
<evidence type="ECO:0000256" key="2">
    <source>
        <dbReference type="ARBA" id="ARBA00022475"/>
    </source>
</evidence>
<feature type="transmembrane region" description="Helical" evidence="6">
    <location>
        <begin position="294"/>
        <end position="315"/>
    </location>
</feature>
<comment type="subcellular location">
    <subcellularLocation>
        <location evidence="1">Cell membrane</location>
        <topology evidence="1">Multi-pass membrane protein</topology>
    </subcellularLocation>
</comment>
<dbReference type="RefSeq" id="WP_170071644.1">
    <property type="nucleotide sequence ID" value="NZ_JABBCX010000003.1"/>
</dbReference>
<feature type="transmembrane region" description="Helical" evidence="6">
    <location>
        <begin position="74"/>
        <end position="97"/>
    </location>
</feature>
<dbReference type="EMBL" id="JABBCX010000003">
    <property type="protein sequence ID" value="NMF48125.1"/>
    <property type="molecule type" value="Genomic_DNA"/>
</dbReference>
<evidence type="ECO:0000256" key="6">
    <source>
        <dbReference type="SAM" id="Phobius"/>
    </source>
</evidence>
<comment type="caution">
    <text evidence="7">The sequence shown here is derived from an EMBL/GenBank/DDBJ whole genome shotgun (WGS) entry which is preliminary data.</text>
</comment>
<reference evidence="7 8" key="1">
    <citation type="submission" date="2020-04" db="EMBL/GenBank/DDBJ databases">
        <title>Genome Sequencing and Assembley of Pseudoalteromonas artica.</title>
        <authorList>
            <person name="Akerly B."/>
            <person name="Cook G."/>
        </authorList>
    </citation>
    <scope>NUCLEOTIDE SEQUENCE [LARGE SCALE GENOMIC DNA]</scope>
    <source>
        <strain evidence="7 8">NEC-BIFX-0059</strain>
    </source>
</reference>
<feature type="transmembrane region" description="Helical" evidence="6">
    <location>
        <begin position="210"/>
        <end position="227"/>
    </location>
</feature>
<keyword evidence="5 6" id="KW-0472">Membrane</keyword>
<evidence type="ECO:0000313" key="7">
    <source>
        <dbReference type="EMBL" id="NMF48125.1"/>
    </source>
</evidence>
<dbReference type="InterPro" id="IPR002797">
    <property type="entry name" value="Polysacc_synth"/>
</dbReference>
<feature type="transmembrane region" description="Helical" evidence="6">
    <location>
        <begin position="7"/>
        <end position="30"/>
    </location>
</feature>
<feature type="transmembrane region" description="Helical" evidence="6">
    <location>
        <begin position="327"/>
        <end position="349"/>
    </location>
</feature>
<dbReference type="PANTHER" id="PTHR30250">
    <property type="entry name" value="PST FAMILY PREDICTED COLANIC ACID TRANSPORTER"/>
    <property type="match status" value="1"/>
</dbReference>
<gene>
    <name evidence="7" type="ORF">HHL01_08010</name>
</gene>
<feature type="transmembrane region" description="Helical" evidence="6">
    <location>
        <begin position="405"/>
        <end position="431"/>
    </location>
</feature>